<dbReference type="AlphaFoldDB" id="A0A7G9YMS0"/>
<name>A0A7G9YMS0_9EURY</name>
<keyword evidence="1" id="KW-0472">Membrane</keyword>
<reference evidence="2" key="1">
    <citation type="submission" date="2020-06" db="EMBL/GenBank/DDBJ databases">
        <title>Unique genomic features of the anaerobic methanotrophic archaea.</title>
        <authorList>
            <person name="Chadwick G.L."/>
            <person name="Skennerton C.T."/>
            <person name="Laso-Perez R."/>
            <person name="Leu A.O."/>
            <person name="Speth D.R."/>
            <person name="Yu H."/>
            <person name="Morgan-Lang C."/>
            <person name="Hatzenpichler R."/>
            <person name="Goudeau D."/>
            <person name="Malmstrom R."/>
            <person name="Brazelton W.J."/>
            <person name="Woyke T."/>
            <person name="Hallam S.J."/>
            <person name="Tyson G.W."/>
            <person name="Wegener G."/>
            <person name="Boetius A."/>
            <person name="Orphan V."/>
        </authorList>
    </citation>
    <scope>NUCLEOTIDE SEQUENCE</scope>
</reference>
<evidence type="ECO:0000313" key="2">
    <source>
        <dbReference type="EMBL" id="QNO49304.1"/>
    </source>
</evidence>
<proteinExistence type="predicted"/>
<gene>
    <name evidence="2" type="ORF">ANJBEOKM_00044</name>
</gene>
<dbReference type="EMBL" id="MT631376">
    <property type="protein sequence ID" value="QNO49304.1"/>
    <property type="molecule type" value="Genomic_DNA"/>
</dbReference>
<evidence type="ECO:0000256" key="1">
    <source>
        <dbReference type="SAM" id="Phobius"/>
    </source>
</evidence>
<feature type="transmembrane region" description="Helical" evidence="1">
    <location>
        <begin position="310"/>
        <end position="328"/>
    </location>
</feature>
<keyword evidence="1" id="KW-0812">Transmembrane</keyword>
<sequence length="332" mass="36264">MAIVVAAMFVMSATADPNEKNLDTSLDPYNLSELKYPLGADLHELSPNYCNDYNLSSWYDNNKDSALSPGDVIDITHNDTGVKTYWHVDTVTVTVIAADKGMKTDVSKYFDYVGDDPAEISIEAVLKNPIGLWREIYPGSGNYSLTKLTESVADRTEGLTPGDIITLQDGKGSSKELDVLEVKIDIDVRKMCFGECYAEADCEGDMIGVMPCWQCLGKGPDSADPQGKSWTSIYCTDFCPCPCDESLCWNTTCPDCCDGIDNDKDGRYDSDGGPYGWDFQDHQCECCLDFNESVVDQCGQGGAWPCIPEAATIALVGVGILGIFGIGLRRRK</sequence>
<organism evidence="2">
    <name type="scientific">Candidatus Methanogaster sp. ANME-2c ERB4</name>
    <dbReference type="NCBI Taxonomy" id="2759911"/>
    <lineage>
        <taxon>Archaea</taxon>
        <taxon>Methanobacteriati</taxon>
        <taxon>Methanobacteriota</taxon>
        <taxon>Stenosarchaea group</taxon>
        <taxon>Methanomicrobia</taxon>
        <taxon>Methanosarcinales</taxon>
        <taxon>ANME-2 cluster</taxon>
        <taxon>Candidatus Methanogasteraceae</taxon>
        <taxon>Candidatus Methanogaster</taxon>
    </lineage>
</organism>
<evidence type="ECO:0008006" key="3">
    <source>
        <dbReference type="Google" id="ProtNLM"/>
    </source>
</evidence>
<keyword evidence="1" id="KW-1133">Transmembrane helix</keyword>
<accession>A0A7G9YMS0</accession>
<protein>
    <recommendedName>
        <fullName evidence="3">PEP-CTERM protein-sorting domain-containing protein</fullName>
    </recommendedName>
</protein>